<evidence type="ECO:0000313" key="2">
    <source>
        <dbReference type="EMBL" id="KAG9071630.1"/>
    </source>
</evidence>
<comment type="caution">
    <text evidence="2">The sequence shown here is derived from an EMBL/GenBank/DDBJ whole genome shotgun (WGS) entry which is preliminary data.</text>
</comment>
<feature type="region of interest" description="Disordered" evidence="1">
    <location>
        <begin position="1"/>
        <end position="40"/>
    </location>
</feature>
<name>A0A9P7Y2A3_9FUNG</name>
<keyword evidence="3" id="KW-1185">Reference proteome</keyword>
<dbReference type="OrthoDB" id="2425257at2759"/>
<dbReference type="EMBL" id="JAHRHY010000002">
    <property type="protein sequence ID" value="KAG9071630.1"/>
    <property type="molecule type" value="Genomic_DNA"/>
</dbReference>
<accession>A0A9P7Y2A3</accession>
<protein>
    <submittedName>
        <fullName evidence="2">Uncharacterized protein</fullName>
    </submittedName>
</protein>
<reference evidence="2" key="1">
    <citation type="submission" date="2021-06" db="EMBL/GenBank/DDBJ databases">
        <title>Genome Sequence of Mortierella hyaline Strain SCG-10, a Cold-Adapted, Nitrate-Reducing Fungus Isolated from Soil in Minnesota, USA.</title>
        <authorList>
            <person name="Aldossari N."/>
        </authorList>
    </citation>
    <scope>NUCLEOTIDE SEQUENCE</scope>
    <source>
        <strain evidence="2">SCG-10</strain>
    </source>
</reference>
<feature type="compositionally biased region" description="Polar residues" evidence="1">
    <location>
        <begin position="474"/>
        <end position="484"/>
    </location>
</feature>
<feature type="compositionally biased region" description="Polar residues" evidence="1">
    <location>
        <begin position="602"/>
        <end position="617"/>
    </location>
</feature>
<feature type="compositionally biased region" description="Polar residues" evidence="1">
    <location>
        <begin position="393"/>
        <end position="403"/>
    </location>
</feature>
<dbReference type="Proteomes" id="UP000707451">
    <property type="component" value="Unassembled WGS sequence"/>
</dbReference>
<feature type="compositionally biased region" description="Low complexity" evidence="1">
    <location>
        <begin position="9"/>
        <end position="30"/>
    </location>
</feature>
<organism evidence="2 3">
    <name type="scientific">Linnemannia hyalina</name>
    <dbReference type="NCBI Taxonomy" id="64524"/>
    <lineage>
        <taxon>Eukaryota</taxon>
        <taxon>Fungi</taxon>
        <taxon>Fungi incertae sedis</taxon>
        <taxon>Mucoromycota</taxon>
        <taxon>Mortierellomycotina</taxon>
        <taxon>Mortierellomycetes</taxon>
        <taxon>Mortierellales</taxon>
        <taxon>Mortierellaceae</taxon>
        <taxon>Linnemannia</taxon>
    </lineage>
</organism>
<feature type="region of interest" description="Disordered" evidence="1">
    <location>
        <begin position="365"/>
        <end position="406"/>
    </location>
</feature>
<evidence type="ECO:0000256" key="1">
    <source>
        <dbReference type="SAM" id="MobiDB-lite"/>
    </source>
</evidence>
<feature type="region of interest" description="Disordered" evidence="1">
    <location>
        <begin position="340"/>
        <end position="359"/>
    </location>
</feature>
<gene>
    <name evidence="2" type="ORF">KI688_005843</name>
</gene>
<feature type="compositionally biased region" description="Low complexity" evidence="1">
    <location>
        <begin position="538"/>
        <end position="552"/>
    </location>
</feature>
<feature type="region of interest" description="Disordered" evidence="1">
    <location>
        <begin position="529"/>
        <end position="578"/>
    </location>
</feature>
<proteinExistence type="predicted"/>
<feature type="region of interest" description="Disordered" evidence="1">
    <location>
        <begin position="456"/>
        <end position="499"/>
    </location>
</feature>
<feature type="region of interest" description="Disordered" evidence="1">
    <location>
        <begin position="195"/>
        <end position="220"/>
    </location>
</feature>
<sequence length="724" mass="76596">MDLSLAEETTTTTSTAFTFASSSSTSPSSPQEQHDQQPAEESILTGAAAAAGSVGTSMDFFFHGALDQLQGATELDVQLNPLLMNRVTQLCLTKISIASSGRESLRRVAQLSCFWRRLQSDMFFMPLQSAPQAATSLDPSNMFATPTSEPFAIWNWLQDTTGLELDYFNLGNEANMTSTGTTGYTTLLNDPNSDLSSPSFSSTVSSSSSPLPSGQPLSSPSSEFPIISANLYTNNSNNNSMDYSSTSATAASIMAYTDFPGCNSPSSSSIQTCQPIVSSAALAVSDALAFQLASFQSQSVTPISGAVGNSTSILSPSPYTISTASETSPSGRVDSFLQGLEGRQESSSSQTTSSQLNLPPQSYAEKFSKSNDISPQDEMGSSPEKTEMDIDKSSYTGTSNNHNHQQHRIDVDDSLSGRHVMVPMAASSEQGNVNHDDDTQDVSAMDVDRAIQEMALHSAPSSPSKGHHYDTRQQRSARFATSPSPEDAELGFLSDAPSPSLPMSFTARLVSVLQDEDLEMEEEELELHRIKRRRCSEDSSSSDSGPESAPTSPRTPPSNLEGGQSGEAPLHPENCLPHAAVPGLSARRLYNLHPEGDEHESGSNNGGSTNPFLSSPMTDYMLQDSGMMSKDQHHRFLASASGSNSISTGAGAATGTTATATLTTGHGGATMTSVAGGAGSVAVVVVEDLLNLNRQGEGEGQVGILATTVHTRYPTRSTTQRRVI</sequence>
<evidence type="ECO:0000313" key="3">
    <source>
        <dbReference type="Proteomes" id="UP000707451"/>
    </source>
</evidence>
<feature type="region of interest" description="Disordered" evidence="1">
    <location>
        <begin position="594"/>
        <end position="620"/>
    </location>
</feature>
<feature type="compositionally biased region" description="Low complexity" evidence="1">
    <location>
        <begin position="346"/>
        <end position="355"/>
    </location>
</feature>
<dbReference type="AlphaFoldDB" id="A0A9P7Y2A3"/>